<dbReference type="AlphaFoldDB" id="A0A7L4F934"/>
<evidence type="ECO:0000256" key="2">
    <source>
        <dbReference type="ARBA" id="ARBA00005074"/>
    </source>
</evidence>
<name>A0A7L4F934_9COLU</name>
<keyword evidence="7" id="KW-1133">Transmembrane helix</keyword>
<evidence type="ECO:0000313" key="19">
    <source>
        <dbReference type="Proteomes" id="UP000541332"/>
    </source>
</evidence>
<feature type="non-terminal residue" evidence="18">
    <location>
        <position position="1"/>
    </location>
</feature>
<dbReference type="Proteomes" id="UP000541332">
    <property type="component" value="Unassembled WGS sequence"/>
</dbReference>
<comment type="catalytic activity">
    <reaction evidence="16">
        <text>1-octadecanoyl-sn-glycero-3-phospho-(1D-myo-inositol) + (5Z,8Z,11Z,14Z)-eicosatetraenoyl-CoA = 1-octadecanoyl-2-(5Z,8Z,11Z,14Z-eicosatetraenoyl)-sn-glycero-3-phospho-(1D-myo-inositol) + CoA</text>
        <dbReference type="Rhea" id="RHEA:36835"/>
        <dbReference type="ChEBI" id="CHEBI:57287"/>
        <dbReference type="ChEBI" id="CHEBI:57368"/>
        <dbReference type="ChEBI" id="CHEBI:74243"/>
        <dbReference type="ChEBI" id="CHEBI:133606"/>
    </reaction>
    <physiologicalReaction direction="left-to-right" evidence="16">
        <dbReference type="Rhea" id="RHEA:36836"/>
    </physiologicalReaction>
</comment>
<evidence type="ECO:0000256" key="17">
    <source>
        <dbReference type="ARBA" id="ARBA00093678"/>
    </source>
</evidence>
<evidence type="ECO:0000256" key="14">
    <source>
        <dbReference type="ARBA" id="ARBA00041667"/>
    </source>
</evidence>
<reference evidence="18 19" key="1">
    <citation type="submission" date="2020-02" db="EMBL/GenBank/DDBJ databases">
        <title>Bird 10,000 Genomes (B10K) Project - Family phase.</title>
        <authorList>
            <person name="Zhang G."/>
        </authorList>
    </citation>
    <scope>NUCLEOTIDE SEQUENCE [LARGE SCALE GENOMIC DNA]</scope>
    <source>
        <strain evidence="18">B10K-DU-006-06</strain>
    </source>
</reference>
<keyword evidence="8" id="KW-0472">Membrane</keyword>
<dbReference type="InterPro" id="IPR004299">
    <property type="entry name" value="MBOAT_fam"/>
</dbReference>
<keyword evidence="19" id="KW-1185">Reference proteome</keyword>
<evidence type="ECO:0000256" key="12">
    <source>
        <dbReference type="ARBA" id="ARBA00036730"/>
    </source>
</evidence>
<keyword evidence="6" id="KW-0256">Endoplasmic reticulum</keyword>
<dbReference type="EMBL" id="VWYH01001335">
    <property type="protein sequence ID" value="NXW83219.1"/>
    <property type="molecule type" value="Genomic_DNA"/>
</dbReference>
<comment type="caution">
    <text evidence="18">The sequence shown here is derived from an EMBL/GenBank/DDBJ whole genome shotgun (WGS) entry which is preliminary data.</text>
</comment>
<evidence type="ECO:0000256" key="13">
    <source>
        <dbReference type="ARBA" id="ARBA00041626"/>
    </source>
</evidence>
<sequence>WDFAAIRTCSPRDTERARGVGAGLRGWNRTVQWWLVRYVHARARGFSPALRNAWTMLFSAFWHGLHPGIYLSFLSVPLWLAAEGALGRLLGGVPKIRGALSRVPPGIYTMRVFEYLSVGFILQDLGATLNYWGSIYFCLHLLPL</sequence>
<evidence type="ECO:0000256" key="6">
    <source>
        <dbReference type="ARBA" id="ARBA00022824"/>
    </source>
</evidence>
<evidence type="ECO:0000256" key="10">
    <source>
        <dbReference type="ARBA" id="ARBA00025707"/>
    </source>
</evidence>
<proteinExistence type="inferred from homology"/>
<evidence type="ECO:0000256" key="1">
    <source>
        <dbReference type="ARBA" id="ARBA00004477"/>
    </source>
</evidence>
<comment type="catalytic activity">
    <reaction evidence="11">
        <text>(5Z,8Z,11Z,14Z)-eicosatetraenoyl-CoA + 1-hexadecanoyl-sn-glycero-3-phosphocholine = 1-hexadecanoyl-2-(5Z,8Z,11Z,14Z-eicosatetraenoyl)-sn-glycero-3-phosphocholine + CoA</text>
        <dbReference type="Rhea" id="RHEA:35999"/>
        <dbReference type="ChEBI" id="CHEBI:57287"/>
        <dbReference type="ChEBI" id="CHEBI:57368"/>
        <dbReference type="ChEBI" id="CHEBI:72998"/>
        <dbReference type="ChEBI" id="CHEBI:73003"/>
    </reaction>
    <physiologicalReaction direction="left-to-right" evidence="11">
        <dbReference type="Rhea" id="RHEA:36000"/>
    </physiologicalReaction>
</comment>
<comment type="similarity">
    <text evidence="3">Belongs to the membrane-bound acyltransferase family.</text>
</comment>
<dbReference type="PANTHER" id="PTHR13906:SF16">
    <property type="entry name" value="LYSOPHOSPHOLIPID ACYLTRANSFERASE 7"/>
    <property type="match status" value="1"/>
</dbReference>
<evidence type="ECO:0000313" key="18">
    <source>
        <dbReference type="EMBL" id="NXW83219.1"/>
    </source>
</evidence>
<dbReference type="InterPro" id="IPR049941">
    <property type="entry name" value="LPLAT_7/PORCN-like"/>
</dbReference>
<accession>A0A7L4F934</accession>
<keyword evidence="5" id="KW-0812">Transmembrane</keyword>
<dbReference type="GO" id="GO:0030258">
    <property type="term" value="P:lipid modification"/>
    <property type="evidence" value="ECO:0007669"/>
    <property type="project" value="TreeGrafter"/>
</dbReference>
<comment type="pathway">
    <text evidence="10">Phospholipid metabolism.</text>
</comment>
<keyword evidence="9 18" id="KW-0012">Acyltransferase</keyword>
<dbReference type="PANTHER" id="PTHR13906">
    <property type="entry name" value="PORCUPINE"/>
    <property type="match status" value="1"/>
</dbReference>
<comment type="catalytic activity">
    <reaction evidence="15">
        <text>a 1-acyl-sn-glycero-3-phospho-(1D-myo-inositol) + (5Z,8Z,11Z,14Z)-eicosatetraenoyl-CoA = a 1-acyl-2-(5Z,8Z,11Z,14Z-eicosatetraenoyl)-sn-glycero-3-phospho-(1D-myo-inositol) + CoA</text>
        <dbReference type="Rhea" id="RHEA:37015"/>
        <dbReference type="ChEBI" id="CHEBI:57287"/>
        <dbReference type="ChEBI" id="CHEBI:57368"/>
        <dbReference type="ChEBI" id="CHEBI:64771"/>
        <dbReference type="ChEBI" id="CHEBI:75243"/>
    </reaction>
    <physiologicalReaction direction="left-to-right" evidence="15">
        <dbReference type="Rhea" id="RHEA:37016"/>
    </physiologicalReaction>
</comment>
<evidence type="ECO:0000256" key="5">
    <source>
        <dbReference type="ARBA" id="ARBA00022692"/>
    </source>
</evidence>
<evidence type="ECO:0000256" key="4">
    <source>
        <dbReference type="ARBA" id="ARBA00022679"/>
    </source>
</evidence>
<evidence type="ECO:0000256" key="3">
    <source>
        <dbReference type="ARBA" id="ARBA00010323"/>
    </source>
</evidence>
<protein>
    <recommendedName>
        <fullName evidence="14">Leukocyte receptor cluster member 4</fullName>
    </recommendedName>
    <alternativeName>
        <fullName evidence="17">Lysophospholipid acyltransferase 7</fullName>
    </alternativeName>
    <alternativeName>
        <fullName evidence="13">Membrane-bound O-acyltransferase domain-containing protein 7</fullName>
    </alternativeName>
</protein>
<evidence type="ECO:0000256" key="16">
    <source>
        <dbReference type="ARBA" id="ARBA00049362"/>
    </source>
</evidence>
<dbReference type="Pfam" id="PF03062">
    <property type="entry name" value="MBOAT"/>
    <property type="match status" value="1"/>
</dbReference>
<gene>
    <name evidence="18" type="primary">Mboat7</name>
    <name evidence="18" type="ORF">ALOBEC_R07354</name>
</gene>
<keyword evidence="4" id="KW-0808">Transferase</keyword>
<comment type="catalytic activity">
    <reaction evidence="12">
        <text>a 1-acyl-sn-glycero-3-phospho-(1D-myo-inositol) + an acyl-CoA = a 1,2-diacyl-sn-glycero-3-phospho-(1D-myo-inositol) + CoA</text>
        <dbReference type="Rhea" id="RHEA:33195"/>
        <dbReference type="ChEBI" id="CHEBI:57287"/>
        <dbReference type="ChEBI" id="CHEBI:57880"/>
        <dbReference type="ChEBI" id="CHEBI:58342"/>
        <dbReference type="ChEBI" id="CHEBI:64771"/>
    </reaction>
    <physiologicalReaction direction="left-to-right" evidence="12">
        <dbReference type="Rhea" id="RHEA:33196"/>
    </physiologicalReaction>
</comment>
<dbReference type="OrthoDB" id="7663182at2759"/>
<organism evidence="18 19">
    <name type="scientific">Pampusana beccarii</name>
    <name type="common">Western bronze ground-dove</name>
    <dbReference type="NCBI Taxonomy" id="2953425"/>
    <lineage>
        <taxon>Eukaryota</taxon>
        <taxon>Metazoa</taxon>
        <taxon>Chordata</taxon>
        <taxon>Craniata</taxon>
        <taxon>Vertebrata</taxon>
        <taxon>Euteleostomi</taxon>
        <taxon>Archelosauria</taxon>
        <taxon>Archosauria</taxon>
        <taxon>Dinosauria</taxon>
        <taxon>Saurischia</taxon>
        <taxon>Theropoda</taxon>
        <taxon>Coelurosauria</taxon>
        <taxon>Aves</taxon>
        <taxon>Neognathae</taxon>
        <taxon>Neoaves</taxon>
        <taxon>Columbimorphae</taxon>
        <taxon>Columbiformes</taxon>
        <taxon>Columbidae</taxon>
        <taxon>Pampusana</taxon>
    </lineage>
</organism>
<comment type="pathway">
    <text evidence="2">Lipid metabolism; phospholipid metabolism.</text>
</comment>
<evidence type="ECO:0000256" key="7">
    <source>
        <dbReference type="ARBA" id="ARBA00022989"/>
    </source>
</evidence>
<dbReference type="GO" id="GO:0044233">
    <property type="term" value="C:mitochondria-associated endoplasmic reticulum membrane contact site"/>
    <property type="evidence" value="ECO:0007669"/>
    <property type="project" value="TreeGrafter"/>
</dbReference>
<dbReference type="GO" id="GO:0005789">
    <property type="term" value="C:endoplasmic reticulum membrane"/>
    <property type="evidence" value="ECO:0007669"/>
    <property type="project" value="UniProtKB-SubCell"/>
</dbReference>
<comment type="subcellular location">
    <subcellularLocation>
        <location evidence="1">Endoplasmic reticulum membrane</location>
        <topology evidence="1">Multi-pass membrane protein</topology>
    </subcellularLocation>
</comment>
<dbReference type="GO" id="GO:0006661">
    <property type="term" value="P:phosphatidylinositol biosynthetic process"/>
    <property type="evidence" value="ECO:0007669"/>
    <property type="project" value="TreeGrafter"/>
</dbReference>
<evidence type="ECO:0000256" key="8">
    <source>
        <dbReference type="ARBA" id="ARBA00023136"/>
    </source>
</evidence>
<evidence type="ECO:0000256" key="15">
    <source>
        <dbReference type="ARBA" id="ARBA00049211"/>
    </source>
</evidence>
<evidence type="ECO:0000256" key="11">
    <source>
        <dbReference type="ARBA" id="ARBA00035964"/>
    </source>
</evidence>
<dbReference type="GO" id="GO:0071617">
    <property type="term" value="F:lysophospholipid acyltransferase activity"/>
    <property type="evidence" value="ECO:0007669"/>
    <property type="project" value="TreeGrafter"/>
</dbReference>
<feature type="non-terminal residue" evidence="18">
    <location>
        <position position="144"/>
    </location>
</feature>
<evidence type="ECO:0000256" key="9">
    <source>
        <dbReference type="ARBA" id="ARBA00023315"/>
    </source>
</evidence>